<gene>
    <name evidence="1" type="ORF">GWK48_03205</name>
</gene>
<evidence type="ECO:0000313" key="1">
    <source>
        <dbReference type="EMBL" id="QKQ99532.1"/>
    </source>
</evidence>
<dbReference type="GeneID" id="55640924"/>
<name>A0A6N0NUG5_9CREN</name>
<dbReference type="OrthoDB" id="34577at2157"/>
<protein>
    <submittedName>
        <fullName evidence="1">Uncharacterized protein</fullName>
    </submittedName>
</protein>
<accession>A0A6N0NUG5</accession>
<dbReference type="Proteomes" id="UP000509301">
    <property type="component" value="Chromosome"/>
</dbReference>
<keyword evidence="2" id="KW-1185">Reference proteome</keyword>
<dbReference type="KEGG" id="mten:GWK48_03205"/>
<dbReference type="EMBL" id="CP049074">
    <property type="protein sequence ID" value="QKQ99532.1"/>
    <property type="molecule type" value="Genomic_DNA"/>
</dbReference>
<proteinExistence type="predicted"/>
<sequence length="189" mass="21806">MFLEELLSGKHLIVSYYYSVNLSITFSIARELTRRGEKVCILNQEKIKWNLVPFSVDLTCDQGSVNMVFEADSENQVPPNYLLVTSIRELKLPDSRKFKVTKVDANSFLAIGEGTRFLFRLNHGVIEDVQERDDVIQILRELGGEATLQDLVNISSRKLRRSKEEIREELSHLVKIGRVEIKKSRVRLK</sequence>
<evidence type="ECO:0000313" key="2">
    <source>
        <dbReference type="Proteomes" id="UP000509301"/>
    </source>
</evidence>
<dbReference type="AlphaFoldDB" id="A0A6N0NUG5"/>
<organism evidence="1 2">
    <name type="scientific">Metallosphaera tengchongensis</name>
    <dbReference type="NCBI Taxonomy" id="1532350"/>
    <lineage>
        <taxon>Archaea</taxon>
        <taxon>Thermoproteota</taxon>
        <taxon>Thermoprotei</taxon>
        <taxon>Sulfolobales</taxon>
        <taxon>Sulfolobaceae</taxon>
        <taxon>Metallosphaera</taxon>
    </lineage>
</organism>
<dbReference type="RefSeq" id="WP_174629539.1">
    <property type="nucleotide sequence ID" value="NZ_CP049074.1"/>
</dbReference>
<reference evidence="1 2" key="1">
    <citation type="submission" date="2020-02" db="EMBL/GenBank/DDBJ databases">
        <title>Comparative genome analysis reveals the metabolism and evolution of the thermophilic archaeal genus Metallosphaera.</title>
        <authorList>
            <person name="Jiang C."/>
        </authorList>
    </citation>
    <scope>NUCLEOTIDE SEQUENCE [LARGE SCALE GENOMIC DNA]</scope>
    <source>
        <strain evidence="1 2">Ric-A</strain>
    </source>
</reference>